<dbReference type="PANTHER" id="PTHR43433:SF5">
    <property type="entry name" value="AB HYDROLASE-1 DOMAIN-CONTAINING PROTEIN"/>
    <property type="match status" value="1"/>
</dbReference>
<dbReference type="Gene3D" id="3.40.50.1820">
    <property type="entry name" value="alpha/beta hydrolase"/>
    <property type="match status" value="1"/>
</dbReference>
<evidence type="ECO:0000259" key="1">
    <source>
        <dbReference type="Pfam" id="PF00561"/>
    </source>
</evidence>
<proteinExistence type="predicted"/>
<dbReference type="Pfam" id="PF00561">
    <property type="entry name" value="Abhydrolase_1"/>
    <property type="match status" value="1"/>
</dbReference>
<dbReference type="InterPro" id="IPR000073">
    <property type="entry name" value="AB_hydrolase_1"/>
</dbReference>
<sequence>MSDAEPQRGRARVNGVELSYEIGGTGPTLVLISGLGQNSLAWAGVVDTLRKQFRTLVFDNRGTGQSDVPTAPWTIDDMADDTAALITHLDLGPAAVVGWSLGGSVLQSLLIRHGDVLRAGVLLNALPNYTTVQHRWLDAQLALRRSGVSAEAMVTMTLPWALSSLILSDHDRTAALVDAMVKNPWPTGLDGYAAQAQAIRDYDARPGLPGVTTPTLVLVGAEDILTPIAQSSQIASLIPGADMMVLGKGGHSMVLDFPHEVLRAITGWLTRQPTP</sequence>
<name>A0A1N7ND14_9RHOB</name>
<dbReference type="InterPro" id="IPR029058">
    <property type="entry name" value="AB_hydrolase_fold"/>
</dbReference>
<accession>A0A1N7ND14</accession>
<protein>
    <submittedName>
        <fullName evidence="2">Pimeloyl-ACP methyl ester carboxylesterase</fullName>
    </submittedName>
</protein>
<feature type="domain" description="AB hydrolase-1" evidence="1">
    <location>
        <begin position="27"/>
        <end position="257"/>
    </location>
</feature>
<reference evidence="2 3" key="1">
    <citation type="submission" date="2017-01" db="EMBL/GenBank/DDBJ databases">
        <authorList>
            <person name="Mah S.A."/>
            <person name="Swanson W.J."/>
            <person name="Moy G.W."/>
            <person name="Vacquier V.D."/>
        </authorList>
    </citation>
    <scope>NUCLEOTIDE SEQUENCE [LARGE SCALE GENOMIC DNA]</scope>
    <source>
        <strain evidence="2 3">DSM 26375</strain>
    </source>
</reference>
<dbReference type="RefSeq" id="WP_076530832.1">
    <property type="nucleotide sequence ID" value="NZ_BMEH01000003.1"/>
</dbReference>
<dbReference type="Proteomes" id="UP000186141">
    <property type="component" value="Unassembled WGS sequence"/>
</dbReference>
<evidence type="ECO:0000313" key="2">
    <source>
        <dbReference type="EMBL" id="SIS96275.1"/>
    </source>
</evidence>
<keyword evidence="3" id="KW-1185">Reference proteome</keyword>
<dbReference type="PANTHER" id="PTHR43433">
    <property type="entry name" value="HYDROLASE, ALPHA/BETA FOLD FAMILY PROTEIN"/>
    <property type="match status" value="1"/>
</dbReference>
<dbReference type="STRING" id="1086013.SAMN05421774_103306"/>
<dbReference type="SUPFAM" id="SSF53474">
    <property type="entry name" value="alpha/beta-Hydrolases"/>
    <property type="match status" value="1"/>
</dbReference>
<organism evidence="2 3">
    <name type="scientific">Gemmobacter megaterium</name>
    <dbReference type="NCBI Taxonomy" id="1086013"/>
    <lineage>
        <taxon>Bacteria</taxon>
        <taxon>Pseudomonadati</taxon>
        <taxon>Pseudomonadota</taxon>
        <taxon>Alphaproteobacteria</taxon>
        <taxon>Rhodobacterales</taxon>
        <taxon>Paracoccaceae</taxon>
        <taxon>Gemmobacter</taxon>
    </lineage>
</organism>
<evidence type="ECO:0000313" key="3">
    <source>
        <dbReference type="Proteomes" id="UP000186141"/>
    </source>
</evidence>
<dbReference type="OrthoDB" id="9796770at2"/>
<dbReference type="InterPro" id="IPR050471">
    <property type="entry name" value="AB_hydrolase"/>
</dbReference>
<dbReference type="EMBL" id="FTOT01000003">
    <property type="protein sequence ID" value="SIS96275.1"/>
    <property type="molecule type" value="Genomic_DNA"/>
</dbReference>
<dbReference type="PRINTS" id="PR00111">
    <property type="entry name" value="ABHYDROLASE"/>
</dbReference>
<dbReference type="AlphaFoldDB" id="A0A1N7ND14"/>
<gene>
    <name evidence="2" type="ORF">SAMN05421774_103306</name>
</gene>